<proteinExistence type="inferred from homology"/>
<accession>A0AAW7JHX6</accession>
<keyword evidence="8" id="KW-1185">Reference proteome</keyword>
<dbReference type="SUPFAM" id="SSF52540">
    <property type="entry name" value="P-loop containing nucleoside triphosphate hydrolases"/>
    <property type="match status" value="1"/>
</dbReference>
<feature type="domain" description="ABC transporter" evidence="5">
    <location>
        <begin position="4"/>
        <end position="236"/>
    </location>
</feature>
<gene>
    <name evidence="6" type="ORF">QVN81_09340</name>
    <name evidence="7" type="ORF">QVN84_06125</name>
</gene>
<evidence type="ECO:0000256" key="4">
    <source>
        <dbReference type="ARBA" id="ARBA00022840"/>
    </source>
</evidence>
<dbReference type="SMART" id="SM00382">
    <property type="entry name" value="AAA"/>
    <property type="match status" value="1"/>
</dbReference>
<reference evidence="7" key="1">
    <citation type="submission" date="2023-06" db="EMBL/GenBank/DDBJ databases">
        <authorList>
            <person name="Zeman M."/>
            <person name="Kubasova T."/>
            <person name="Jahodarova E."/>
            <person name="Nykrynova M."/>
            <person name="Rychlik I."/>
        </authorList>
    </citation>
    <scope>NUCLEOTIDE SEQUENCE</scope>
    <source>
        <strain evidence="7">ET15</strain>
        <strain evidence="6">ET37</strain>
    </source>
</reference>
<dbReference type="EMBL" id="JAUEIF010000004">
    <property type="protein sequence ID" value="MDN0025097.1"/>
    <property type="molecule type" value="Genomic_DNA"/>
</dbReference>
<dbReference type="PROSITE" id="PS50893">
    <property type="entry name" value="ABC_TRANSPORTER_2"/>
    <property type="match status" value="1"/>
</dbReference>
<evidence type="ECO:0000313" key="7">
    <source>
        <dbReference type="EMBL" id="MDN0025097.1"/>
    </source>
</evidence>
<dbReference type="Proteomes" id="UP001168478">
    <property type="component" value="Unassembled WGS sequence"/>
</dbReference>
<dbReference type="EMBL" id="JAUEIE010000009">
    <property type="protein sequence ID" value="MDN0023221.1"/>
    <property type="molecule type" value="Genomic_DNA"/>
</dbReference>
<evidence type="ECO:0000313" key="9">
    <source>
        <dbReference type="Proteomes" id="UP001168478"/>
    </source>
</evidence>
<dbReference type="InterPro" id="IPR003593">
    <property type="entry name" value="AAA+_ATPase"/>
</dbReference>
<reference evidence="7" key="2">
    <citation type="submission" date="2023-08" db="EMBL/GenBank/DDBJ databases">
        <title>Identification and characterization of horizontal gene transfer across gut microbiota members of farm animals based on homology search.</title>
        <authorList>
            <person name="Schwarzerova J."/>
            <person name="Nykrynova M."/>
            <person name="Jureckova K."/>
            <person name="Cejkova D."/>
            <person name="Rychlik I."/>
        </authorList>
    </citation>
    <scope>NUCLEOTIDE SEQUENCE</scope>
    <source>
        <strain evidence="7">ET15</strain>
        <strain evidence="6">ET37</strain>
    </source>
</reference>
<comment type="similarity">
    <text evidence="1">Belongs to the ABC transporter superfamily.</text>
</comment>
<dbReference type="GO" id="GO:0005524">
    <property type="term" value="F:ATP binding"/>
    <property type="evidence" value="ECO:0007669"/>
    <property type="project" value="UniProtKB-KW"/>
</dbReference>
<dbReference type="PANTHER" id="PTHR42734">
    <property type="entry name" value="METAL TRANSPORT SYSTEM ATP-BINDING PROTEIN TM_0124-RELATED"/>
    <property type="match status" value="1"/>
</dbReference>
<name>A0AAW7JHX6_9BACT</name>
<dbReference type="InterPro" id="IPR050153">
    <property type="entry name" value="Metal_Ion_Import_ABC"/>
</dbReference>
<dbReference type="AlphaFoldDB" id="A0AAW7JHX6"/>
<evidence type="ECO:0000313" key="8">
    <source>
        <dbReference type="Proteomes" id="UP001167831"/>
    </source>
</evidence>
<sequence>MSEMRERSVIETDGMSVGYDGKVVLRDVSISVKERDFLGIVGPNGCGKTSLIKVLLGLMRPMSGSVRYMRDGNTVKSLSMGYLPQYTSLDRKFPVSVHDVVLSGLKPSLRPYASYAGRQQERVREVLHTLEIDHLQHRHIGELSGGQLQRVLLARAIVSGPEVLVLDEPNTYIDRHFQTQLYTMLSRINESCAVVIVSHDIDSVLNNSKHVAIVNRSVRLCPAADVTEEDIAGSMRC</sequence>
<dbReference type="InterPro" id="IPR017871">
    <property type="entry name" value="ABC_transporter-like_CS"/>
</dbReference>
<dbReference type="PANTHER" id="PTHR42734:SF17">
    <property type="entry name" value="METAL TRANSPORT SYSTEM ATP-BINDING PROTEIN TM_0124-RELATED"/>
    <property type="match status" value="1"/>
</dbReference>
<dbReference type="Proteomes" id="UP001167831">
    <property type="component" value="Unassembled WGS sequence"/>
</dbReference>
<keyword evidence="4 7" id="KW-0067">ATP-binding</keyword>
<dbReference type="InterPro" id="IPR027417">
    <property type="entry name" value="P-loop_NTPase"/>
</dbReference>
<evidence type="ECO:0000313" key="6">
    <source>
        <dbReference type="EMBL" id="MDN0023221.1"/>
    </source>
</evidence>
<evidence type="ECO:0000259" key="5">
    <source>
        <dbReference type="PROSITE" id="PS50893"/>
    </source>
</evidence>
<dbReference type="Pfam" id="PF00005">
    <property type="entry name" value="ABC_tran"/>
    <property type="match status" value="1"/>
</dbReference>
<evidence type="ECO:0000256" key="1">
    <source>
        <dbReference type="ARBA" id="ARBA00005417"/>
    </source>
</evidence>
<evidence type="ECO:0000256" key="2">
    <source>
        <dbReference type="ARBA" id="ARBA00022448"/>
    </source>
</evidence>
<dbReference type="InterPro" id="IPR003439">
    <property type="entry name" value="ABC_transporter-like_ATP-bd"/>
</dbReference>
<protein>
    <submittedName>
        <fullName evidence="7">ATP-binding cassette domain-containing protein</fullName>
    </submittedName>
</protein>
<dbReference type="GO" id="GO:0016887">
    <property type="term" value="F:ATP hydrolysis activity"/>
    <property type="evidence" value="ECO:0007669"/>
    <property type="project" value="InterPro"/>
</dbReference>
<keyword evidence="2" id="KW-0813">Transport</keyword>
<evidence type="ECO:0000256" key="3">
    <source>
        <dbReference type="ARBA" id="ARBA00022741"/>
    </source>
</evidence>
<organism evidence="7 9">
    <name type="scientific">Leyella lascolaii</name>
    <dbReference type="NCBI Taxonomy" id="1776379"/>
    <lineage>
        <taxon>Bacteria</taxon>
        <taxon>Pseudomonadati</taxon>
        <taxon>Bacteroidota</taxon>
        <taxon>Bacteroidia</taxon>
        <taxon>Bacteroidales</taxon>
        <taxon>Prevotellaceae</taxon>
        <taxon>Leyella</taxon>
    </lineage>
</organism>
<comment type="caution">
    <text evidence="7">The sequence shown here is derived from an EMBL/GenBank/DDBJ whole genome shotgun (WGS) entry which is preliminary data.</text>
</comment>
<dbReference type="Gene3D" id="3.40.50.300">
    <property type="entry name" value="P-loop containing nucleotide triphosphate hydrolases"/>
    <property type="match status" value="1"/>
</dbReference>
<dbReference type="PROSITE" id="PS00211">
    <property type="entry name" value="ABC_TRANSPORTER_1"/>
    <property type="match status" value="1"/>
</dbReference>
<dbReference type="RefSeq" id="WP_289825657.1">
    <property type="nucleotide sequence ID" value="NZ_JAUEIE010000009.1"/>
</dbReference>
<keyword evidence="3" id="KW-0547">Nucleotide-binding</keyword>